<sequence length="79" mass="8742">MIRGTEGGVQWNVLGPGAAEVNNLTEEEEKELGVGRCRVEAPSNQEILGDKYVPRYHPPVQHTGDGTQRVHPPHSWDDV</sequence>
<feature type="region of interest" description="Disordered" evidence="1">
    <location>
        <begin position="57"/>
        <end position="79"/>
    </location>
</feature>
<gene>
    <name evidence="2" type="ORF">ACRE_034900</name>
</gene>
<proteinExistence type="predicted"/>
<evidence type="ECO:0000313" key="2">
    <source>
        <dbReference type="EMBL" id="KFH45705.1"/>
    </source>
</evidence>
<dbReference type="AlphaFoldDB" id="A0A086T8M3"/>
<name>A0A086T8M3_HAPC1</name>
<accession>A0A086T8M3</accession>
<reference evidence="3" key="1">
    <citation type="journal article" date="2014" name="Genome Announc.">
        <title>Genome sequence and annotation of Acremonium chrysogenum, producer of the beta-lactam antibiotic cephalosporin C.</title>
        <authorList>
            <person name="Terfehr D."/>
            <person name="Dahlmann T.A."/>
            <person name="Specht T."/>
            <person name="Zadra I."/>
            <person name="Kuernsteiner H."/>
            <person name="Kueck U."/>
        </authorList>
    </citation>
    <scope>NUCLEOTIDE SEQUENCE [LARGE SCALE GENOMIC DNA]</scope>
    <source>
        <strain evidence="3">ATCC 11550 / CBS 779.69 / DSM 880 / IAM 14645 / JCM 23072 / IMI 49137</strain>
    </source>
</reference>
<evidence type="ECO:0000313" key="3">
    <source>
        <dbReference type="Proteomes" id="UP000029964"/>
    </source>
</evidence>
<evidence type="ECO:0000256" key="1">
    <source>
        <dbReference type="SAM" id="MobiDB-lite"/>
    </source>
</evidence>
<protein>
    <submittedName>
        <fullName evidence="2">Uncharacterized protein</fullName>
    </submittedName>
</protein>
<dbReference type="HOGENOM" id="CLU_2605461_0_0_1"/>
<keyword evidence="3" id="KW-1185">Reference proteome</keyword>
<comment type="caution">
    <text evidence="2">The sequence shown here is derived from an EMBL/GenBank/DDBJ whole genome shotgun (WGS) entry which is preliminary data.</text>
</comment>
<organism evidence="2 3">
    <name type="scientific">Hapsidospora chrysogenum (strain ATCC 11550 / CBS 779.69 / DSM 880 / IAM 14645 / JCM 23072 / IMI 49137)</name>
    <name type="common">Acremonium chrysogenum</name>
    <dbReference type="NCBI Taxonomy" id="857340"/>
    <lineage>
        <taxon>Eukaryota</taxon>
        <taxon>Fungi</taxon>
        <taxon>Dikarya</taxon>
        <taxon>Ascomycota</taxon>
        <taxon>Pezizomycotina</taxon>
        <taxon>Sordariomycetes</taxon>
        <taxon>Hypocreomycetidae</taxon>
        <taxon>Hypocreales</taxon>
        <taxon>Bionectriaceae</taxon>
        <taxon>Hapsidospora</taxon>
    </lineage>
</organism>
<dbReference type="Proteomes" id="UP000029964">
    <property type="component" value="Unassembled WGS sequence"/>
</dbReference>
<dbReference type="EMBL" id="JPKY01000028">
    <property type="protein sequence ID" value="KFH45705.1"/>
    <property type="molecule type" value="Genomic_DNA"/>
</dbReference>